<keyword evidence="9" id="KW-1133">Transmembrane helix</keyword>
<feature type="domain" description="Protein kinase" evidence="13">
    <location>
        <begin position="227"/>
        <end position="502"/>
    </location>
</feature>
<keyword evidence="8" id="KW-0067">ATP-binding</keyword>
<evidence type="ECO:0000313" key="15">
    <source>
        <dbReference type="Proteomes" id="UP000288805"/>
    </source>
</evidence>
<dbReference type="InterPro" id="IPR011009">
    <property type="entry name" value="Kinase-like_dom_sf"/>
</dbReference>
<feature type="signal peptide" evidence="12">
    <location>
        <begin position="1"/>
        <end position="21"/>
    </location>
</feature>
<comment type="caution">
    <text evidence="14">The sequence shown here is derived from an EMBL/GenBank/DDBJ whole genome shotgun (WGS) entry which is preliminary data.</text>
</comment>
<evidence type="ECO:0000256" key="9">
    <source>
        <dbReference type="ARBA" id="ARBA00022989"/>
    </source>
</evidence>
<dbReference type="PANTHER" id="PTHR27009">
    <property type="entry name" value="RUST RESISTANCE KINASE LR10-RELATED"/>
    <property type="match status" value="1"/>
</dbReference>
<evidence type="ECO:0000256" key="11">
    <source>
        <dbReference type="ARBA" id="ARBA00023180"/>
    </source>
</evidence>
<evidence type="ECO:0000256" key="12">
    <source>
        <dbReference type="SAM" id="SignalP"/>
    </source>
</evidence>
<dbReference type="InterPro" id="IPR008271">
    <property type="entry name" value="Ser/Thr_kinase_AS"/>
</dbReference>
<keyword evidence="6" id="KW-0547">Nucleotide-binding</keyword>
<dbReference type="SMART" id="SM00220">
    <property type="entry name" value="S_TKc"/>
    <property type="match status" value="1"/>
</dbReference>
<dbReference type="PROSITE" id="PS00108">
    <property type="entry name" value="PROTEIN_KINASE_ST"/>
    <property type="match status" value="1"/>
</dbReference>
<dbReference type="GO" id="GO:0004674">
    <property type="term" value="F:protein serine/threonine kinase activity"/>
    <property type="evidence" value="ECO:0007669"/>
    <property type="project" value="UniProtKB-KW"/>
</dbReference>
<keyword evidence="4" id="KW-0812">Transmembrane</keyword>
<proteinExistence type="predicted"/>
<dbReference type="PROSITE" id="PS50011">
    <property type="entry name" value="PROTEIN_KINASE_DOM"/>
    <property type="match status" value="1"/>
</dbReference>
<evidence type="ECO:0000256" key="8">
    <source>
        <dbReference type="ARBA" id="ARBA00022840"/>
    </source>
</evidence>
<organism evidence="14 15">
    <name type="scientific">Vitis vinifera</name>
    <name type="common">Grape</name>
    <dbReference type="NCBI Taxonomy" id="29760"/>
    <lineage>
        <taxon>Eukaryota</taxon>
        <taxon>Viridiplantae</taxon>
        <taxon>Streptophyta</taxon>
        <taxon>Embryophyta</taxon>
        <taxon>Tracheophyta</taxon>
        <taxon>Spermatophyta</taxon>
        <taxon>Magnoliopsida</taxon>
        <taxon>eudicotyledons</taxon>
        <taxon>Gunneridae</taxon>
        <taxon>Pentapetalae</taxon>
        <taxon>rosids</taxon>
        <taxon>Vitales</taxon>
        <taxon>Vitaceae</taxon>
        <taxon>Viteae</taxon>
        <taxon>Vitis</taxon>
    </lineage>
</organism>
<dbReference type="GO" id="GO:0030247">
    <property type="term" value="F:polysaccharide binding"/>
    <property type="evidence" value="ECO:0007669"/>
    <property type="project" value="InterPro"/>
</dbReference>
<evidence type="ECO:0000256" key="5">
    <source>
        <dbReference type="ARBA" id="ARBA00022729"/>
    </source>
</evidence>
<evidence type="ECO:0000256" key="7">
    <source>
        <dbReference type="ARBA" id="ARBA00022777"/>
    </source>
</evidence>
<evidence type="ECO:0000256" key="10">
    <source>
        <dbReference type="ARBA" id="ARBA00023136"/>
    </source>
</evidence>
<evidence type="ECO:0000313" key="14">
    <source>
        <dbReference type="EMBL" id="RVW22542.1"/>
    </source>
</evidence>
<keyword evidence="11" id="KW-0325">Glycoprotein</keyword>
<dbReference type="AlphaFoldDB" id="A0A438CH55"/>
<gene>
    <name evidence="14" type="primary">LRK10_6</name>
    <name evidence="14" type="ORF">CK203_105662</name>
</gene>
<keyword evidence="7 14" id="KW-0418">Kinase</keyword>
<dbReference type="Gene3D" id="3.30.200.20">
    <property type="entry name" value="Phosphorylase Kinase, domain 1"/>
    <property type="match status" value="1"/>
</dbReference>
<dbReference type="FunFam" id="1.10.510.10:FF:000590">
    <property type="entry name" value="PR5-like receptor kinase"/>
    <property type="match status" value="1"/>
</dbReference>
<keyword evidence="5 12" id="KW-0732">Signal</keyword>
<dbReference type="InterPro" id="IPR000719">
    <property type="entry name" value="Prot_kinase_dom"/>
</dbReference>
<dbReference type="Gene3D" id="1.10.510.10">
    <property type="entry name" value="Transferase(Phosphotransferase) domain 1"/>
    <property type="match status" value="1"/>
</dbReference>
<evidence type="ECO:0000256" key="4">
    <source>
        <dbReference type="ARBA" id="ARBA00022692"/>
    </source>
</evidence>
<keyword evidence="10" id="KW-0472">Membrane</keyword>
<evidence type="ECO:0000256" key="1">
    <source>
        <dbReference type="ARBA" id="ARBA00004479"/>
    </source>
</evidence>
<name>A0A438CH55_VITVI</name>
<dbReference type="GO" id="GO:0005524">
    <property type="term" value="F:ATP binding"/>
    <property type="evidence" value="ECO:0007669"/>
    <property type="project" value="UniProtKB-KW"/>
</dbReference>
<dbReference type="InterPro" id="IPR025287">
    <property type="entry name" value="WAK_GUB"/>
</dbReference>
<protein>
    <submittedName>
        <fullName evidence="14">Rust resistance kinase Lr10</fullName>
    </submittedName>
</protein>
<feature type="chain" id="PRO_5019323860" evidence="12">
    <location>
        <begin position="22"/>
        <end position="502"/>
    </location>
</feature>
<dbReference type="Pfam" id="PF00069">
    <property type="entry name" value="Pkinase"/>
    <property type="match status" value="1"/>
</dbReference>
<accession>A0A438CH55</accession>
<evidence type="ECO:0000259" key="13">
    <source>
        <dbReference type="PROSITE" id="PS50011"/>
    </source>
</evidence>
<dbReference type="InterPro" id="IPR045874">
    <property type="entry name" value="LRK10/LRL21-25-like"/>
</dbReference>
<dbReference type="SUPFAM" id="SSF56112">
    <property type="entry name" value="Protein kinase-like (PK-like)"/>
    <property type="match status" value="1"/>
</dbReference>
<dbReference type="Proteomes" id="UP000288805">
    <property type="component" value="Unassembled WGS sequence"/>
</dbReference>
<reference evidence="14 15" key="1">
    <citation type="journal article" date="2018" name="PLoS Genet.">
        <title>Population sequencing reveals clonal diversity and ancestral inbreeding in the grapevine cultivar Chardonnay.</title>
        <authorList>
            <person name="Roach M.J."/>
            <person name="Johnson D.L."/>
            <person name="Bohlmann J."/>
            <person name="van Vuuren H.J."/>
            <person name="Jones S.J."/>
            <person name="Pretorius I.S."/>
            <person name="Schmidt S.A."/>
            <person name="Borneman A.R."/>
        </authorList>
    </citation>
    <scope>NUCLEOTIDE SEQUENCE [LARGE SCALE GENOMIC DNA]</scope>
    <source>
        <strain evidence="15">cv. Chardonnay</strain>
        <tissue evidence="14">Leaf</tissue>
    </source>
</reference>
<evidence type="ECO:0000256" key="2">
    <source>
        <dbReference type="ARBA" id="ARBA00022527"/>
    </source>
</evidence>
<sequence>MCRSLKLVLSLSYLLFVGIFAEVDECMVSRCSPNGPAIRFPFWLRDHQPAHCGFPGFELSCTEKHQTMLNLSHSVKLLVKKINYKSQEIQVHDTDDCRLAQFSNLSLSVSPFQLLEKSQVDFSLLNCTSNKTAYSNFYHPVPCLSVPAYQVYAVYSSYYMDSFKLSSCRKIHNVSLPYQILEGENIFPLNWDKPMCKSCEAEGGKCRLKKSNSKEPETQCVKGVTLGSILLILGTVALHRVYSLKKLERNNQIKIEKFLEDYIALKPTRYSYADIKKITNQFQDKLGEGGCGTVYKGKLSDEVHVAVKILNNSKGMERSLLMKRALIYEFLPNDSLEKFIFSRTTENHSLGWKKLQDIALGIAKGIEYLHQGCDQRILHFDIKPHNILLDHNFNPKISDFGLAKLCSKEQSAVSMTSARGTMGYIAPEMLSRNFGNVSYKSDVFSYGMLLLEMVGGRKNIDITVDNTCQVYFPEWIYNHLDQVVLSGSSFYETCCSDVGMRT</sequence>
<dbReference type="EMBL" id="QGNW01002228">
    <property type="protein sequence ID" value="RVW22542.1"/>
    <property type="molecule type" value="Genomic_DNA"/>
</dbReference>
<keyword evidence="2" id="KW-0723">Serine/threonine-protein kinase</keyword>
<evidence type="ECO:0000256" key="3">
    <source>
        <dbReference type="ARBA" id="ARBA00022679"/>
    </source>
</evidence>
<evidence type="ECO:0000256" key="6">
    <source>
        <dbReference type="ARBA" id="ARBA00022741"/>
    </source>
</evidence>
<dbReference type="GO" id="GO:0016020">
    <property type="term" value="C:membrane"/>
    <property type="evidence" value="ECO:0007669"/>
    <property type="project" value="UniProtKB-SubCell"/>
</dbReference>
<keyword evidence="3" id="KW-0808">Transferase</keyword>
<dbReference type="Pfam" id="PF13947">
    <property type="entry name" value="GUB_WAK_bind"/>
    <property type="match status" value="1"/>
</dbReference>
<comment type="subcellular location">
    <subcellularLocation>
        <location evidence="1">Membrane</location>
        <topology evidence="1">Single-pass type I membrane protein</topology>
    </subcellularLocation>
</comment>